<keyword evidence="3 4" id="KW-0660">Purine salvage</keyword>
<dbReference type="GO" id="GO:0005634">
    <property type="term" value="C:nucleus"/>
    <property type="evidence" value="ECO:0007669"/>
    <property type="project" value="UniProtKB-SubCell"/>
</dbReference>
<dbReference type="InterPro" id="IPR015943">
    <property type="entry name" value="WD40/YVTN_repeat-like_dom_sf"/>
</dbReference>
<dbReference type="Gene3D" id="3.40.50.1580">
    <property type="entry name" value="Nucleoside phosphorylase domain"/>
    <property type="match status" value="1"/>
</dbReference>
<dbReference type="InterPro" id="IPR035994">
    <property type="entry name" value="Nucleoside_phosphorylase_sf"/>
</dbReference>
<dbReference type="CDD" id="cd09010">
    <property type="entry name" value="MTAP_SsMTAPII_like_MTIP"/>
    <property type="match status" value="1"/>
</dbReference>
<dbReference type="GO" id="GO:0005737">
    <property type="term" value="C:cytoplasm"/>
    <property type="evidence" value="ECO:0007669"/>
    <property type="project" value="UniProtKB-SubCell"/>
</dbReference>
<dbReference type="SUPFAM" id="SSF53167">
    <property type="entry name" value="Purine and uridine phosphorylases"/>
    <property type="match status" value="1"/>
</dbReference>
<keyword evidence="1 4" id="KW-0328">Glycosyltransferase</keyword>
<evidence type="ECO:0000259" key="5">
    <source>
        <dbReference type="Pfam" id="PF01048"/>
    </source>
</evidence>
<protein>
    <recommendedName>
        <fullName evidence="4">Purine nucleoside phosphorylase</fullName>
        <shortName evidence="4">PNP</shortName>
        <ecNumber evidence="4">2.4.2.1</ecNumber>
    </recommendedName>
</protein>
<comment type="caution">
    <text evidence="4">Lacks conserved residue(s) required for the propagation of feature annotation.</text>
</comment>
<comment type="subunit">
    <text evidence="4">Homotrimer.</text>
</comment>
<evidence type="ECO:0000256" key="4">
    <source>
        <dbReference type="HAMAP-Rule" id="MF_03155"/>
    </source>
</evidence>
<feature type="domain" description="Nucleoside phosphorylase" evidence="5">
    <location>
        <begin position="4"/>
        <end position="255"/>
    </location>
</feature>
<reference evidence="6 7" key="1">
    <citation type="submission" date="2024-11" db="EMBL/GenBank/DDBJ databases">
        <title>Adaptive evolution of stress response genes in parasites aligns with host niche diversity.</title>
        <authorList>
            <person name="Hahn C."/>
            <person name="Resl P."/>
        </authorList>
    </citation>
    <scope>NUCLEOTIDE SEQUENCE [LARGE SCALE GENOMIC DNA]</scope>
    <source>
        <strain evidence="6">EGGRZ-B1_66</strain>
        <tissue evidence="6">Body</tissue>
    </source>
</reference>
<keyword evidence="4" id="KW-0963">Cytoplasm</keyword>
<dbReference type="Proteomes" id="UP001626550">
    <property type="component" value="Unassembled WGS sequence"/>
</dbReference>
<keyword evidence="2 4" id="KW-0808">Transferase</keyword>
<comment type="similarity">
    <text evidence="4">Belongs to the PNP/MTAP phosphorylase family. MTAP subfamily.</text>
</comment>
<dbReference type="InterPro" id="IPR010044">
    <property type="entry name" value="MTAP"/>
</dbReference>
<dbReference type="GO" id="GO:0006166">
    <property type="term" value="P:purine ribonucleoside salvage"/>
    <property type="evidence" value="ECO:0007669"/>
    <property type="project" value="UniProtKB-UniRule"/>
</dbReference>
<feature type="binding site" evidence="4">
    <location>
        <begin position="225"/>
        <end position="227"/>
    </location>
    <ligand>
        <name>substrate</name>
    </ligand>
</feature>
<comment type="function">
    <text evidence="4">Purine nucleoside phosphorylase involved in purine salvage.</text>
</comment>
<keyword evidence="7" id="KW-1185">Reference proteome</keyword>
<feature type="site" description="Important for substrate specificity" evidence="4">
    <location>
        <position position="238"/>
    </location>
</feature>
<dbReference type="GO" id="GO:0004731">
    <property type="term" value="F:purine-nucleoside phosphorylase activity"/>
    <property type="evidence" value="ECO:0007669"/>
    <property type="project" value="UniProtKB-EC"/>
</dbReference>
<comment type="miscellaneous">
    <text evidence="4">Although this enzyme belongs to the family of MTA phosphorylases based on sequence homology, it lacks several conserved amino acids in the substrate binding pocket that confer specificity towards MTA.</text>
</comment>
<accession>A0ABD2QL41</accession>
<feature type="site" description="Important for substrate specificity" evidence="4">
    <location>
        <position position="183"/>
    </location>
</feature>
<feature type="binding site" evidence="4">
    <location>
        <position position="201"/>
    </location>
    <ligand>
        <name>substrate</name>
    </ligand>
</feature>
<name>A0ABD2QL41_9PLAT</name>
<comment type="subcellular location">
    <subcellularLocation>
        <location evidence="4">Cytoplasm</location>
    </subcellularLocation>
    <subcellularLocation>
        <location evidence="4">Nucleus</location>
    </subcellularLocation>
</comment>
<dbReference type="NCBIfam" id="TIGR01694">
    <property type="entry name" value="MTAP"/>
    <property type="match status" value="1"/>
</dbReference>
<dbReference type="PANTHER" id="PTHR42679:SF2">
    <property type="entry name" value="S-METHYL-5'-THIOADENOSINE PHOSPHORYLASE"/>
    <property type="match status" value="1"/>
</dbReference>
<organism evidence="6 7">
    <name type="scientific">Cichlidogyrus casuarinus</name>
    <dbReference type="NCBI Taxonomy" id="1844966"/>
    <lineage>
        <taxon>Eukaryota</taxon>
        <taxon>Metazoa</taxon>
        <taxon>Spiralia</taxon>
        <taxon>Lophotrochozoa</taxon>
        <taxon>Platyhelminthes</taxon>
        <taxon>Monogenea</taxon>
        <taxon>Monopisthocotylea</taxon>
        <taxon>Dactylogyridea</taxon>
        <taxon>Ancyrocephalidae</taxon>
        <taxon>Cichlidogyrus</taxon>
    </lineage>
</organism>
<comment type="catalytic activity">
    <reaction evidence="4">
        <text>a purine D-ribonucleoside + phosphate = a purine nucleobase + alpha-D-ribose 1-phosphate</text>
        <dbReference type="Rhea" id="RHEA:19805"/>
        <dbReference type="ChEBI" id="CHEBI:26386"/>
        <dbReference type="ChEBI" id="CHEBI:43474"/>
        <dbReference type="ChEBI" id="CHEBI:57720"/>
        <dbReference type="ChEBI" id="CHEBI:142355"/>
        <dbReference type="EC" id="2.4.2.1"/>
    </reaction>
</comment>
<dbReference type="AlphaFoldDB" id="A0ABD2QL41"/>
<dbReference type="InterPro" id="IPR000845">
    <property type="entry name" value="Nucleoside_phosphorylase_d"/>
</dbReference>
<comment type="caution">
    <text evidence="6">The sequence shown here is derived from an EMBL/GenBank/DDBJ whole genome shotgun (WGS) entry which is preliminary data.</text>
</comment>
<sequence>MEIKIGIIGGTGFYDSDIVKEAVEMEVDTPFGRPSDCLTQGKINGVECVIIPRHGRNHDIMPGNVNYRANLFALKKAGCTHVLATAAVGSLQDHVHPGDLLVLSEFYDMTRRRESTFYDGKQDVFKGVVHIPGSDPFCEMTRNVLIEACERKMEGRKYNERSPKHPCYHQHGCIVVIEGPRFSSRTESKSFHAQGFDVIGMTTMPEVILAKELGLCYAVIAIVTDFDSWKDGENEVHHAGVVEIFKKNLPMLKSIIYEAVTEIKRTSNVWPEVIKGHRYLPLKHTKLLTFLRNGTLILWDLDTFDCVFKVDCNEKSTSSYKTISVTEDGNFLFAGGASPMIHVWSLLRYTPTQVEQMAENSKEVYGPHLMEVIKLTEKMKSAKKVIWLPKFGKLSQDHSPINEGALCVLSCDGRVYILTRVDRIPSEKLDIKMELKEVTSCCSKSDDNFGSDRVFWNCIRVITSGQDLIYNMFASHVVASVADFSDPPYLLFLLDWNGSLIVENLKACKQPPAKKAAKQQSLVKCVLNTNTMECRVQKTPKKDKYPSVKPRYLQINTSPPKPKQPKQALKMEELADITDTKKLRMLLKQYHRFPDKYR</sequence>
<evidence type="ECO:0000313" key="6">
    <source>
        <dbReference type="EMBL" id="KAL3319146.1"/>
    </source>
</evidence>
<feature type="binding site" evidence="4">
    <location>
        <position position="11"/>
    </location>
    <ligand>
        <name>phosphate</name>
        <dbReference type="ChEBI" id="CHEBI:43474"/>
    </ligand>
</feature>
<dbReference type="SUPFAM" id="SSF50978">
    <property type="entry name" value="WD40 repeat-like"/>
    <property type="match status" value="1"/>
</dbReference>
<keyword evidence="4" id="KW-0539">Nucleus</keyword>
<gene>
    <name evidence="6" type="ORF">Ciccas_002183</name>
</gene>
<dbReference type="InterPro" id="IPR036322">
    <property type="entry name" value="WD40_repeat_dom_sf"/>
</dbReference>
<dbReference type="PANTHER" id="PTHR42679">
    <property type="entry name" value="S-METHYL-5'-THIOADENOSINE PHOSPHORYLASE"/>
    <property type="match status" value="1"/>
</dbReference>
<dbReference type="HAMAP" id="MF_01963">
    <property type="entry name" value="MTAP"/>
    <property type="match status" value="1"/>
</dbReference>
<evidence type="ECO:0000256" key="3">
    <source>
        <dbReference type="ARBA" id="ARBA00022726"/>
    </source>
</evidence>
<evidence type="ECO:0000313" key="7">
    <source>
        <dbReference type="Proteomes" id="UP001626550"/>
    </source>
</evidence>
<dbReference type="EMBL" id="JBJKFK010000166">
    <property type="protein sequence ID" value="KAL3319146.1"/>
    <property type="molecule type" value="Genomic_DNA"/>
</dbReference>
<proteinExistence type="inferred from homology"/>
<evidence type="ECO:0000256" key="1">
    <source>
        <dbReference type="ARBA" id="ARBA00022676"/>
    </source>
</evidence>
<dbReference type="EC" id="2.4.2.1" evidence="4"/>
<dbReference type="Pfam" id="PF01048">
    <property type="entry name" value="PNP_UDP_1"/>
    <property type="match status" value="1"/>
</dbReference>
<evidence type="ECO:0000256" key="2">
    <source>
        <dbReference type="ARBA" id="ARBA00022679"/>
    </source>
</evidence>
<comment type="pathway">
    <text evidence="4">Purine metabolism; purine nucleoside salvage.</text>
</comment>
<feature type="binding site" evidence="4">
    <location>
        <position position="202"/>
    </location>
    <ligand>
        <name>phosphate</name>
        <dbReference type="ChEBI" id="CHEBI:43474"/>
    </ligand>
</feature>
<feature type="binding site" evidence="4">
    <location>
        <begin position="53"/>
        <end position="54"/>
    </location>
    <ligand>
        <name>phosphate</name>
        <dbReference type="ChEBI" id="CHEBI:43474"/>
    </ligand>
</feature>
<dbReference type="Gene3D" id="2.130.10.10">
    <property type="entry name" value="YVTN repeat-like/Quinoprotein amine dehydrogenase"/>
    <property type="match status" value="1"/>
</dbReference>